<evidence type="ECO:0000313" key="7">
    <source>
        <dbReference type="Proteomes" id="UP000271162"/>
    </source>
</evidence>
<keyword evidence="1" id="KW-0812">Transmembrane</keyword>
<keyword evidence="2" id="KW-0732">Signal</keyword>
<feature type="domain" description="LolA-like" evidence="3">
    <location>
        <begin position="42"/>
        <end position="133"/>
    </location>
</feature>
<keyword evidence="1" id="KW-0472">Membrane</keyword>
<reference evidence="8" key="1">
    <citation type="submission" date="2017-02" db="UniProtKB">
        <authorList>
            <consortium name="WormBaseParasite"/>
        </authorList>
    </citation>
    <scope>IDENTIFICATION</scope>
</reference>
<accession>A0A0N4YQS6</accession>
<evidence type="ECO:0000256" key="2">
    <source>
        <dbReference type="SAM" id="SignalP"/>
    </source>
</evidence>
<dbReference type="InterPro" id="IPR058830">
    <property type="entry name" value="LolA-like_dom_1st"/>
</dbReference>
<evidence type="ECO:0000259" key="3">
    <source>
        <dbReference type="Pfam" id="PF25897"/>
    </source>
</evidence>
<protein>
    <submittedName>
        <fullName evidence="8">Protein kinase domain-containing protein</fullName>
    </submittedName>
</protein>
<keyword evidence="1" id="KW-1133">Transmembrane helix</keyword>
<feature type="transmembrane region" description="Helical" evidence="1">
    <location>
        <begin position="461"/>
        <end position="484"/>
    </location>
</feature>
<proteinExistence type="predicted"/>
<dbReference type="Pfam" id="PF25899">
    <property type="entry name" value="DUF7959"/>
    <property type="match status" value="1"/>
</dbReference>
<dbReference type="AlphaFoldDB" id="A0A0N4YQS6"/>
<gene>
    <name evidence="6" type="ORF">NBR_LOCUS19599</name>
</gene>
<evidence type="ECO:0000313" key="8">
    <source>
        <dbReference type="WBParaSite" id="NBR_0001959801-mRNA-1"/>
    </source>
</evidence>
<evidence type="ECO:0000259" key="5">
    <source>
        <dbReference type="Pfam" id="PF25899"/>
    </source>
</evidence>
<dbReference type="WBParaSite" id="NBR_0001959801-mRNA-1">
    <property type="protein sequence ID" value="NBR_0001959801-mRNA-1"/>
    <property type="gene ID" value="NBR_0001959801"/>
</dbReference>
<dbReference type="Pfam" id="PF25898">
    <property type="entry name" value="LolA_2nd_metazoa"/>
    <property type="match status" value="1"/>
</dbReference>
<dbReference type="STRING" id="27835.A0A0N4YQS6"/>
<keyword evidence="7" id="KW-1185">Reference proteome</keyword>
<dbReference type="Pfam" id="PF25897">
    <property type="entry name" value="LolA_1st_nematode"/>
    <property type="match status" value="1"/>
</dbReference>
<reference evidence="6 7" key="2">
    <citation type="submission" date="2018-11" db="EMBL/GenBank/DDBJ databases">
        <authorList>
            <consortium name="Pathogen Informatics"/>
        </authorList>
    </citation>
    <scope>NUCLEOTIDE SEQUENCE [LARGE SCALE GENOMIC DNA]</scope>
</reference>
<name>A0A0N4YQS6_NIPBR</name>
<evidence type="ECO:0000313" key="6">
    <source>
        <dbReference type="EMBL" id="VDL83333.1"/>
    </source>
</evidence>
<dbReference type="OMA" id="TYNETSC"/>
<feature type="domain" description="DUF7959" evidence="5">
    <location>
        <begin position="357"/>
        <end position="431"/>
    </location>
</feature>
<dbReference type="EMBL" id="UYSL01024313">
    <property type="protein sequence ID" value="VDL83333.1"/>
    <property type="molecule type" value="Genomic_DNA"/>
</dbReference>
<evidence type="ECO:0000259" key="4">
    <source>
        <dbReference type="Pfam" id="PF25898"/>
    </source>
</evidence>
<feature type="signal peptide" evidence="2">
    <location>
        <begin position="1"/>
        <end position="20"/>
    </location>
</feature>
<evidence type="ECO:0000256" key="1">
    <source>
        <dbReference type="SAM" id="Phobius"/>
    </source>
</evidence>
<dbReference type="Proteomes" id="UP000271162">
    <property type="component" value="Unassembled WGS sequence"/>
</dbReference>
<feature type="chain" id="PRO_5043125920" evidence="2">
    <location>
        <begin position="21"/>
        <end position="499"/>
    </location>
</feature>
<organism evidence="8">
    <name type="scientific">Nippostrongylus brasiliensis</name>
    <name type="common">Rat hookworm</name>
    <dbReference type="NCBI Taxonomy" id="27835"/>
    <lineage>
        <taxon>Eukaryota</taxon>
        <taxon>Metazoa</taxon>
        <taxon>Ecdysozoa</taxon>
        <taxon>Nematoda</taxon>
        <taxon>Chromadorea</taxon>
        <taxon>Rhabditida</taxon>
        <taxon>Rhabditina</taxon>
        <taxon>Rhabditomorpha</taxon>
        <taxon>Strongyloidea</taxon>
        <taxon>Heligmosomidae</taxon>
        <taxon>Nippostrongylus</taxon>
    </lineage>
</organism>
<feature type="domain" description="LolA-like" evidence="4">
    <location>
        <begin position="142"/>
        <end position="309"/>
    </location>
</feature>
<dbReference type="InterPro" id="IPR058265">
    <property type="entry name" value="DUF7959"/>
</dbReference>
<dbReference type="InterPro" id="IPR058831">
    <property type="entry name" value="LolA-like_dom_2nd"/>
</dbReference>
<sequence length="499" mass="54959">MVRLRLLITACVVIVSFSQAFETECDPARPPSAKQSLPDEIKFRDAYKRDNPVVAGLEGVRWVSCRNATNGTANLQLEVIYAGEKGSLQPPSKEFNNPLVLSVRISEYGNFSDNSTLKSKLSVEFDQYDVPSAEYSSLLMIPTGTVCEGWKEAAIPLNVSDPFSVLIETVDEKKSKQETMVYYSPKERLAVVSGSKQGDSFPFFKEKNVADGVSSVVHDFKRGYEYALNQRGCVNLLALPSDSADVKSSDGALSMRSVTELLVTPELKFGKYGQIKADDGREHDIYRAVDNKTQDIVELHFDGDQLISSSIYKLLDGQPNLSSYTKYSHVPSAVPSQLDEHMRACFAMFSSEFPDNNTFIFEVKSRSVKDVYSQGVEAVTSSLADALSQVAPINPLRVRAFYDSGSDKSLRVFFSVDEKPSVAPAGVPTYNFTDWVVTAHSLKRYSAPAEKHEYSGYTGGAMFVLGVFSLVIGVAIGAGGVFFATKRQRISTLAYQVFE</sequence>